<comment type="similarity">
    <text evidence="2 7">Belongs to the peptidase S26 family.</text>
</comment>
<dbReference type="Proteomes" id="UP000613582">
    <property type="component" value="Unassembled WGS sequence"/>
</dbReference>
<dbReference type="InterPro" id="IPR019757">
    <property type="entry name" value="Pept_S26A_signal_pept_1_Lys-AS"/>
</dbReference>
<evidence type="ECO:0000256" key="1">
    <source>
        <dbReference type="ARBA" id="ARBA00000677"/>
    </source>
</evidence>
<dbReference type="PANTHER" id="PTHR43390:SF1">
    <property type="entry name" value="CHLOROPLAST PROCESSING PEPTIDASE"/>
    <property type="match status" value="1"/>
</dbReference>
<dbReference type="InterPro" id="IPR019758">
    <property type="entry name" value="Pept_S26A_signal_pept_1_CS"/>
</dbReference>
<dbReference type="EMBL" id="BMGH01000001">
    <property type="protein sequence ID" value="GGD02908.1"/>
    <property type="molecule type" value="Genomic_DNA"/>
</dbReference>
<dbReference type="InterPro" id="IPR036286">
    <property type="entry name" value="LexA/Signal_pep-like_sf"/>
</dbReference>
<evidence type="ECO:0000313" key="9">
    <source>
        <dbReference type="EMBL" id="GGD02908.1"/>
    </source>
</evidence>
<evidence type="ECO:0000256" key="5">
    <source>
        <dbReference type="ARBA" id="ARBA00022801"/>
    </source>
</evidence>
<gene>
    <name evidence="9" type="ORF">GCM10011342_09860</name>
</gene>
<organism evidence="9 10">
    <name type="scientific">Aquisalinus flavus</name>
    <dbReference type="NCBI Taxonomy" id="1526572"/>
    <lineage>
        <taxon>Bacteria</taxon>
        <taxon>Pseudomonadati</taxon>
        <taxon>Pseudomonadota</taxon>
        <taxon>Alphaproteobacteria</taxon>
        <taxon>Parvularculales</taxon>
        <taxon>Parvularculaceae</taxon>
        <taxon>Aquisalinus</taxon>
    </lineage>
</organism>
<dbReference type="NCBIfam" id="TIGR02227">
    <property type="entry name" value="sigpep_I_bact"/>
    <property type="match status" value="1"/>
</dbReference>
<reference evidence="9" key="1">
    <citation type="journal article" date="2014" name="Int. J. Syst. Evol. Microbiol.">
        <title>Complete genome sequence of Corynebacterium casei LMG S-19264T (=DSM 44701T), isolated from a smear-ripened cheese.</title>
        <authorList>
            <consortium name="US DOE Joint Genome Institute (JGI-PGF)"/>
            <person name="Walter F."/>
            <person name="Albersmeier A."/>
            <person name="Kalinowski J."/>
            <person name="Ruckert C."/>
        </authorList>
    </citation>
    <scope>NUCLEOTIDE SEQUENCE</scope>
    <source>
        <strain evidence="9">CGMCC 1.12921</strain>
    </source>
</reference>
<evidence type="ECO:0000259" key="8">
    <source>
        <dbReference type="Pfam" id="PF10502"/>
    </source>
</evidence>
<dbReference type="RefSeq" id="WP_206711350.1">
    <property type="nucleotide sequence ID" value="NZ_BMGH01000001.1"/>
</dbReference>
<evidence type="ECO:0000256" key="4">
    <source>
        <dbReference type="ARBA" id="ARBA00019232"/>
    </source>
</evidence>
<comment type="subcellular location">
    <subcellularLocation>
        <location evidence="7">Membrane</location>
        <topology evidence="7">Single-pass type II membrane protein</topology>
    </subcellularLocation>
</comment>
<feature type="active site" evidence="6">
    <location>
        <position position="127"/>
    </location>
</feature>
<dbReference type="EC" id="3.4.21.89" evidence="3 7"/>
<evidence type="ECO:0000256" key="3">
    <source>
        <dbReference type="ARBA" id="ARBA00013208"/>
    </source>
</evidence>
<evidence type="ECO:0000256" key="7">
    <source>
        <dbReference type="RuleBase" id="RU362042"/>
    </source>
</evidence>
<sequence length="272" mass="30485">MKSVKELISGKGGMEGERIGKSGGDEMTPAEEAWDILKTILLAVAITLVFRMVAWQPFNIPSGSMRPNLLVGDFLVVSKFEYGYSKASLIYPLTRLPVEGRLFGSEPDRGEVVVFKNQADRNRDYIKRVIGVPGDKVQMIGGVLYLNDQAVPRQQVSDDPVWCNNTRGNAASYIETLPNGVTYRIQECEGDNDQLDNIGPLFVPAGHYFMMGDNRDNSQDSRTPQVGFVPADQIVGRAQRLVFSVDGHDTNIFQFWNWPTHIRWGRIFDPVE</sequence>
<dbReference type="PRINTS" id="PR00727">
    <property type="entry name" value="LEADERPTASE"/>
</dbReference>
<dbReference type="PANTHER" id="PTHR43390">
    <property type="entry name" value="SIGNAL PEPTIDASE I"/>
    <property type="match status" value="1"/>
</dbReference>
<dbReference type="InterPro" id="IPR019533">
    <property type="entry name" value="Peptidase_S26"/>
</dbReference>
<dbReference type="GO" id="GO:0009003">
    <property type="term" value="F:signal peptidase activity"/>
    <property type="evidence" value="ECO:0007669"/>
    <property type="project" value="UniProtKB-EC"/>
</dbReference>
<protein>
    <recommendedName>
        <fullName evidence="4 7">Signal peptidase I</fullName>
        <ecNumber evidence="3 7">3.4.21.89</ecNumber>
    </recommendedName>
</protein>
<dbReference type="AlphaFoldDB" id="A0A8J2Y3D5"/>
<dbReference type="CDD" id="cd06530">
    <property type="entry name" value="S26_SPase_I"/>
    <property type="match status" value="1"/>
</dbReference>
<dbReference type="GO" id="GO:0006465">
    <property type="term" value="P:signal peptide processing"/>
    <property type="evidence" value="ECO:0007669"/>
    <property type="project" value="InterPro"/>
</dbReference>
<dbReference type="Gene3D" id="2.10.109.10">
    <property type="entry name" value="Umud Fragment, subunit A"/>
    <property type="match status" value="1"/>
</dbReference>
<evidence type="ECO:0000256" key="2">
    <source>
        <dbReference type="ARBA" id="ARBA00009370"/>
    </source>
</evidence>
<evidence type="ECO:0000313" key="10">
    <source>
        <dbReference type="Proteomes" id="UP000613582"/>
    </source>
</evidence>
<evidence type="ECO:0000256" key="6">
    <source>
        <dbReference type="PIRSR" id="PIRSR600223-1"/>
    </source>
</evidence>
<dbReference type="GO" id="GO:0016020">
    <property type="term" value="C:membrane"/>
    <property type="evidence" value="ECO:0007669"/>
    <property type="project" value="UniProtKB-SubCell"/>
</dbReference>
<keyword evidence="5 7" id="KW-0378">Hydrolase</keyword>
<keyword evidence="10" id="KW-1185">Reference proteome</keyword>
<dbReference type="PROSITE" id="PS00760">
    <property type="entry name" value="SPASE_I_2"/>
    <property type="match status" value="1"/>
</dbReference>
<dbReference type="SUPFAM" id="SSF51306">
    <property type="entry name" value="LexA/Signal peptidase"/>
    <property type="match status" value="1"/>
</dbReference>
<dbReference type="PROSITE" id="PS00761">
    <property type="entry name" value="SPASE_I_3"/>
    <property type="match status" value="1"/>
</dbReference>
<accession>A0A8J2Y3D5</accession>
<reference evidence="9" key="2">
    <citation type="submission" date="2020-09" db="EMBL/GenBank/DDBJ databases">
        <authorList>
            <person name="Sun Q."/>
            <person name="Zhou Y."/>
        </authorList>
    </citation>
    <scope>NUCLEOTIDE SEQUENCE</scope>
    <source>
        <strain evidence="9">CGMCC 1.12921</strain>
    </source>
</reference>
<dbReference type="GO" id="GO:0004252">
    <property type="term" value="F:serine-type endopeptidase activity"/>
    <property type="evidence" value="ECO:0007669"/>
    <property type="project" value="InterPro"/>
</dbReference>
<comment type="catalytic activity">
    <reaction evidence="1 7">
        <text>Cleavage of hydrophobic, N-terminal signal or leader sequences from secreted and periplasmic proteins.</text>
        <dbReference type="EC" id="3.4.21.89"/>
    </reaction>
</comment>
<feature type="active site" evidence="6">
    <location>
        <position position="64"/>
    </location>
</feature>
<proteinExistence type="inferred from homology"/>
<comment type="caution">
    <text evidence="9">The sequence shown here is derived from an EMBL/GenBank/DDBJ whole genome shotgun (WGS) entry which is preliminary data.</text>
</comment>
<dbReference type="InterPro" id="IPR000223">
    <property type="entry name" value="Pept_S26A_signal_pept_1"/>
</dbReference>
<dbReference type="Pfam" id="PF10502">
    <property type="entry name" value="Peptidase_S26"/>
    <property type="match status" value="1"/>
</dbReference>
<feature type="domain" description="Peptidase S26" evidence="8">
    <location>
        <begin position="35"/>
        <end position="240"/>
    </location>
</feature>
<keyword evidence="7" id="KW-0645">Protease</keyword>
<name>A0A8J2Y3D5_9PROT</name>